<dbReference type="AlphaFoldDB" id="A0AA43H1E6"/>
<feature type="region of interest" description="Disordered" evidence="1">
    <location>
        <begin position="1"/>
        <end position="20"/>
    </location>
</feature>
<evidence type="ECO:0000313" key="3">
    <source>
        <dbReference type="Proteomes" id="UP001159370"/>
    </source>
</evidence>
<evidence type="ECO:0000256" key="1">
    <source>
        <dbReference type="SAM" id="MobiDB-lite"/>
    </source>
</evidence>
<dbReference type="EMBL" id="JANQDL010000117">
    <property type="protein sequence ID" value="MDH6065614.1"/>
    <property type="molecule type" value="Genomic_DNA"/>
</dbReference>
<sequence length="51" mass="5818">MSQNRLSAMNQAQKAHRMSIQKSLEHRLQVAKASGDSKLIDQLEAEIKYFS</sequence>
<comment type="caution">
    <text evidence="2">The sequence shown here is derived from an EMBL/GenBank/DDBJ whole genome shotgun (WGS) entry which is preliminary data.</text>
</comment>
<protein>
    <submittedName>
        <fullName evidence="2">Uncharacterized protein</fullName>
    </submittedName>
</protein>
<evidence type="ECO:0000313" key="2">
    <source>
        <dbReference type="EMBL" id="MDH6065614.1"/>
    </source>
</evidence>
<name>A0AA43H1E6_9CYAN</name>
<dbReference type="Proteomes" id="UP001159370">
    <property type="component" value="Unassembled WGS sequence"/>
</dbReference>
<proteinExistence type="predicted"/>
<dbReference type="RefSeq" id="WP_280656593.1">
    <property type="nucleotide sequence ID" value="NZ_JANQDL010000117.1"/>
</dbReference>
<organism evidence="2 3">
    <name type="scientific">Umezakia ovalisporum FSS-62</name>
    <dbReference type="NCBI Taxonomy" id="2971776"/>
    <lineage>
        <taxon>Bacteria</taxon>
        <taxon>Bacillati</taxon>
        <taxon>Cyanobacteriota</taxon>
        <taxon>Cyanophyceae</taxon>
        <taxon>Nostocales</taxon>
        <taxon>Nodulariaceae</taxon>
        <taxon>Umezakia</taxon>
    </lineage>
</organism>
<accession>A0AA43H1E6</accession>
<feature type="compositionally biased region" description="Polar residues" evidence="1">
    <location>
        <begin position="1"/>
        <end position="13"/>
    </location>
</feature>
<gene>
    <name evidence="2" type="ORF">NWP23_18045</name>
</gene>
<reference evidence="2 3" key="1">
    <citation type="journal article" date="2023" name="J. Phycol.">
        <title>Chrysosporum ovalisporum is synonymous with the true-branching cyanobacterium Umezakia natans (Nostocales/Aphanizomenonaceae).</title>
        <authorList>
            <person name="McGregor G.B."/>
            <person name="Sendall B.C."/>
            <person name="Niiyama Y."/>
            <person name="Tuji A."/>
            <person name="Willis A."/>
        </authorList>
    </citation>
    <scope>NUCLEOTIDE SEQUENCE [LARGE SCALE GENOMIC DNA]</scope>
    <source>
        <strain evidence="2 3">FSS-62</strain>
    </source>
</reference>